<accession>A0ABS2QVJ9</accession>
<gene>
    <name evidence="2" type="ORF">JOC83_001333</name>
</gene>
<dbReference type="EMBL" id="JAFBFC010000002">
    <property type="protein sequence ID" value="MBM7702499.1"/>
    <property type="molecule type" value="Genomic_DNA"/>
</dbReference>
<evidence type="ECO:0008006" key="4">
    <source>
        <dbReference type="Google" id="ProtNLM"/>
    </source>
</evidence>
<keyword evidence="1" id="KW-0472">Membrane</keyword>
<feature type="transmembrane region" description="Helical" evidence="1">
    <location>
        <begin position="9"/>
        <end position="29"/>
    </location>
</feature>
<dbReference type="RefSeq" id="WP_205185597.1">
    <property type="nucleotide sequence ID" value="NZ_JAFBFC010000002.1"/>
</dbReference>
<evidence type="ECO:0000256" key="1">
    <source>
        <dbReference type="SAM" id="Phobius"/>
    </source>
</evidence>
<keyword evidence="1" id="KW-0812">Transmembrane</keyword>
<reference evidence="2 3" key="1">
    <citation type="submission" date="2021-01" db="EMBL/GenBank/DDBJ databases">
        <title>Genomic Encyclopedia of Type Strains, Phase IV (KMG-IV): sequencing the most valuable type-strain genomes for metagenomic binning, comparative biology and taxonomic classification.</title>
        <authorList>
            <person name="Goeker M."/>
        </authorList>
    </citation>
    <scope>NUCLEOTIDE SEQUENCE [LARGE SCALE GENOMIC DNA]</scope>
    <source>
        <strain evidence="2 3">DSM 104297</strain>
    </source>
</reference>
<protein>
    <recommendedName>
        <fullName evidence="4">D-glucuronyl C5-epimerase C-terminal domain-containing protein</fullName>
    </recommendedName>
</protein>
<evidence type="ECO:0000313" key="3">
    <source>
        <dbReference type="Proteomes" id="UP000809829"/>
    </source>
</evidence>
<keyword evidence="3" id="KW-1185">Reference proteome</keyword>
<proteinExistence type="predicted"/>
<sequence length="551" mass="64629">MKKWVSKKYILGSLMLLLLIGIGIFFVFFKTVTITLNGTLTNNELQLVGDDLQVERLTSEKKEFVKATDVSTTYKLTSTSSSRTFGELTVTVRTLNNDDFFIFTKFHNQTYQPVRLNMVIPFEVTFTEYEMTRFDSEKINHEHDSTLGVDPTTTPHGIVELTGENAYANMVISKNYNSKQLTTSYNEQQRSTLRELIKEHDEAKIKKGDKGLILTFPHLSKRNSLSESWLLYSEKPLFNETKHFDEWEKHTLKEYKKINKWYTAEGPYGKLPWSIEPGTKLGYGRYFSLVHDRRHLDHYEETKERYFYDFIINSVANLLVYDPKLHKPIETEFTSTWLKDNYGIIAPFYDTRFNEYIAIHLQRISQLLEVSEYEEMALFYADYLVDQSKKKNYISTKNGYLISDFYSDNPKQKQTHTSLNHALGEMNFLLESYLLTKNEDYLDVALNIRRGIEDIGDKWIKKNNDLWYQLNPDFTFHGKDYPLLTLEDLLKSQTKFEQVGIAKSNLFEELITSKTTYLVKEEIEITKKVVEALEQEGLEDLVENYPHISNY</sequence>
<comment type="caution">
    <text evidence="2">The sequence shown here is derived from an EMBL/GenBank/DDBJ whole genome shotgun (WGS) entry which is preliminary data.</text>
</comment>
<organism evidence="2 3">
    <name type="scientific">Priestia iocasae</name>
    <dbReference type="NCBI Taxonomy" id="2291674"/>
    <lineage>
        <taxon>Bacteria</taxon>
        <taxon>Bacillati</taxon>
        <taxon>Bacillota</taxon>
        <taxon>Bacilli</taxon>
        <taxon>Bacillales</taxon>
        <taxon>Bacillaceae</taxon>
        <taxon>Priestia</taxon>
    </lineage>
</organism>
<dbReference type="Proteomes" id="UP000809829">
    <property type="component" value="Unassembled WGS sequence"/>
</dbReference>
<evidence type="ECO:0000313" key="2">
    <source>
        <dbReference type="EMBL" id="MBM7702499.1"/>
    </source>
</evidence>
<keyword evidence="1" id="KW-1133">Transmembrane helix</keyword>
<name>A0ABS2QVJ9_9BACI</name>